<keyword evidence="4" id="KW-0862">Zinc</keyword>
<feature type="region of interest" description="Disordered" evidence="6">
    <location>
        <begin position="89"/>
        <end position="112"/>
    </location>
</feature>
<keyword evidence="4" id="KW-0863">Zinc-finger</keyword>
<evidence type="ECO:0000259" key="7">
    <source>
        <dbReference type="PROSITE" id="PS50102"/>
    </source>
</evidence>
<dbReference type="InterPro" id="IPR000571">
    <property type="entry name" value="Znf_CCCH"/>
</dbReference>
<keyword evidence="4" id="KW-0479">Metal-binding</keyword>
<dbReference type="InParanoid" id="A0A2N3N9E2"/>
<reference evidence="9 10" key="1">
    <citation type="journal article" date="2017" name="G3 (Bethesda)">
        <title>First Draft Genome Sequence of the Pathogenic Fungus Lomentospora prolificans (Formerly Scedosporium prolificans).</title>
        <authorList>
            <person name="Luo R."/>
            <person name="Zimin A."/>
            <person name="Workman R."/>
            <person name="Fan Y."/>
            <person name="Pertea G."/>
            <person name="Grossman N."/>
            <person name="Wear M.P."/>
            <person name="Jia B."/>
            <person name="Miller H."/>
            <person name="Casadevall A."/>
            <person name="Timp W."/>
            <person name="Zhang S.X."/>
            <person name="Salzberg S.L."/>
        </authorList>
    </citation>
    <scope>NUCLEOTIDE SEQUENCE [LARGE SCALE GENOMIC DNA]</scope>
    <source>
        <strain evidence="9 10">JHH-5317</strain>
    </source>
</reference>
<dbReference type="InterPro" id="IPR000504">
    <property type="entry name" value="RRM_dom"/>
</dbReference>
<evidence type="ECO:0000313" key="9">
    <source>
        <dbReference type="EMBL" id="PKS08992.1"/>
    </source>
</evidence>
<dbReference type="PROSITE" id="PS50102">
    <property type="entry name" value="RRM"/>
    <property type="match status" value="1"/>
</dbReference>
<dbReference type="InterPro" id="IPR002483">
    <property type="entry name" value="PWI_dom"/>
</dbReference>
<feature type="compositionally biased region" description="Basic and acidic residues" evidence="6">
    <location>
        <begin position="314"/>
        <end position="323"/>
    </location>
</feature>
<dbReference type="VEuPathDB" id="FungiDB:jhhlp_003605"/>
<evidence type="ECO:0000313" key="10">
    <source>
        <dbReference type="Proteomes" id="UP000233524"/>
    </source>
</evidence>
<dbReference type="GO" id="GO:0008270">
    <property type="term" value="F:zinc ion binding"/>
    <property type="evidence" value="ECO:0007669"/>
    <property type="project" value="UniProtKB-KW"/>
</dbReference>
<feature type="region of interest" description="Disordered" evidence="6">
    <location>
        <begin position="532"/>
        <end position="570"/>
    </location>
</feature>
<dbReference type="Gene3D" id="3.30.70.330">
    <property type="match status" value="1"/>
</dbReference>
<keyword evidence="1 3" id="KW-0694">RNA-binding</keyword>
<dbReference type="Pfam" id="PF00642">
    <property type="entry name" value="zf-CCCH"/>
    <property type="match status" value="1"/>
</dbReference>
<evidence type="ECO:0008006" key="11">
    <source>
        <dbReference type="Google" id="ProtNLM"/>
    </source>
</evidence>
<feature type="region of interest" description="Disordered" evidence="6">
    <location>
        <begin position="495"/>
        <end position="515"/>
    </location>
</feature>
<feature type="domain" description="C3H1-type" evidence="8">
    <location>
        <begin position="234"/>
        <end position="262"/>
    </location>
</feature>
<feature type="domain" description="RRM" evidence="7">
    <location>
        <begin position="339"/>
        <end position="411"/>
    </location>
</feature>
<dbReference type="PANTHER" id="PTHR14398:SF0">
    <property type="entry name" value="ZINC FINGER PROTEIN SWM"/>
    <property type="match status" value="1"/>
</dbReference>
<proteinExistence type="predicted"/>
<feature type="compositionally biased region" description="Pro residues" evidence="6">
    <location>
        <begin position="91"/>
        <end position="101"/>
    </location>
</feature>
<evidence type="ECO:0000256" key="1">
    <source>
        <dbReference type="ARBA" id="ARBA00022884"/>
    </source>
</evidence>
<feature type="region of interest" description="Disordered" evidence="6">
    <location>
        <begin position="145"/>
        <end position="193"/>
    </location>
</feature>
<sequence>MASLLFPKEEVPALKSWIVKRLENTEHPSSDADADVLAEYVIELLRHDGDATSIRELCKQEIRDFLNDNESSVFIDDVFKAIAEKLYLPPEARPQKPPPKQSAPTYDPSRPLEAFAPNQAQTLQPQYPGQAHLNFSRKRSYRERIDGEEQGTPAFPRDDSNRALKQPRGGYRGGRGEGADRDSPWGRQMGHATAGSPVLAPGFVGFAPGLESLQYPPPFLYPGQTKSGKSGNKRGPKQRCHQFDTQGFCPRGLTCPYDHSLPTFPAPSLPVGMDINDAYDPNDPNFLMFAAQRLPAFVPPGSKGSSKKRRADKFRKSNRERTSRAAFSFEGPVRDRNRTAIVVEGIPEENFNEDSIRGFFSQFGQITEVSMRSYKHLAIIKFDTWDSANAAYQCPKAIFDNRFVKVFWYREETDGASNGREVFNGAGPDANGPNTEPEFDMDEFVKRQEEAQRLFEQKKQRRAELLKQKEQLDKWQQELLERQLEVKRKLEVRLGNGTGAAESPDTQGNSTTESLRSQLMKLEEEARILGLDPNPEAQPFDESNGFATHGGYRGRGGSRGSFRGRGHAPRGGYRGGFRGGYGGGYGDVHEAYAAYSLDNRPKRVSVTGLDFTAPEKDEALRQFLLYMMQGVGEFAAIETTPAATHITFKDRKTAETFLIQLDNNTLPGVEGTLKVTWVPNSASRLRPDLIIKDEKESVANAHEAGGAGDSATDVQTDNHNMLEDGEVIEEDDGKAYKDQDERDMDYEVADDNEWGS</sequence>
<evidence type="ECO:0000256" key="2">
    <source>
        <dbReference type="ARBA" id="ARBA00043866"/>
    </source>
</evidence>
<feature type="zinc finger region" description="C3H1-type" evidence="4">
    <location>
        <begin position="234"/>
        <end position="262"/>
    </location>
</feature>
<dbReference type="InterPro" id="IPR045137">
    <property type="entry name" value="RBM26/27"/>
</dbReference>
<evidence type="ECO:0000256" key="5">
    <source>
        <dbReference type="SAM" id="Coils"/>
    </source>
</evidence>
<dbReference type="InterPro" id="IPR035979">
    <property type="entry name" value="RBD_domain_sf"/>
</dbReference>
<dbReference type="AlphaFoldDB" id="A0A2N3N9E2"/>
<dbReference type="CDD" id="cd12257">
    <property type="entry name" value="RRM1_RBM26_like"/>
    <property type="match status" value="1"/>
</dbReference>
<dbReference type="Pfam" id="PF01480">
    <property type="entry name" value="PWI"/>
    <property type="match status" value="1"/>
</dbReference>
<protein>
    <recommendedName>
        <fullName evidence="11">C3H1-type domain-containing protein</fullName>
    </recommendedName>
</protein>
<dbReference type="Proteomes" id="UP000233524">
    <property type="component" value="Unassembled WGS sequence"/>
</dbReference>
<evidence type="ECO:0000256" key="3">
    <source>
        <dbReference type="PROSITE-ProRule" id="PRU00176"/>
    </source>
</evidence>
<organism evidence="9 10">
    <name type="scientific">Lomentospora prolificans</name>
    <dbReference type="NCBI Taxonomy" id="41688"/>
    <lineage>
        <taxon>Eukaryota</taxon>
        <taxon>Fungi</taxon>
        <taxon>Dikarya</taxon>
        <taxon>Ascomycota</taxon>
        <taxon>Pezizomycotina</taxon>
        <taxon>Sordariomycetes</taxon>
        <taxon>Hypocreomycetidae</taxon>
        <taxon>Microascales</taxon>
        <taxon>Microascaceae</taxon>
        <taxon>Lomentospora</taxon>
    </lineage>
</organism>
<dbReference type="PROSITE" id="PS50103">
    <property type="entry name" value="ZF_C3H1"/>
    <property type="match status" value="1"/>
</dbReference>
<evidence type="ECO:0000259" key="8">
    <source>
        <dbReference type="PROSITE" id="PS50103"/>
    </source>
</evidence>
<dbReference type="SMART" id="SM00360">
    <property type="entry name" value="RRM"/>
    <property type="match status" value="1"/>
</dbReference>
<feature type="coiled-coil region" evidence="5">
    <location>
        <begin position="441"/>
        <end position="485"/>
    </location>
</feature>
<feature type="region of interest" description="Disordered" evidence="6">
    <location>
        <begin position="299"/>
        <end position="323"/>
    </location>
</feature>
<dbReference type="STRING" id="41688.A0A2N3N9E2"/>
<dbReference type="InterPro" id="IPR012677">
    <property type="entry name" value="Nucleotide-bd_a/b_plait_sf"/>
</dbReference>
<feature type="compositionally biased region" description="Acidic residues" evidence="6">
    <location>
        <begin position="741"/>
        <end position="756"/>
    </location>
</feature>
<dbReference type="GO" id="GO:0005634">
    <property type="term" value="C:nucleus"/>
    <property type="evidence" value="ECO:0007669"/>
    <property type="project" value="TreeGrafter"/>
</dbReference>
<dbReference type="EMBL" id="NLAX01000010">
    <property type="protein sequence ID" value="PKS08992.1"/>
    <property type="molecule type" value="Genomic_DNA"/>
</dbReference>
<evidence type="ECO:0000256" key="6">
    <source>
        <dbReference type="SAM" id="MobiDB-lite"/>
    </source>
</evidence>
<comment type="caution">
    <text evidence="9">The sequence shown here is derived from an EMBL/GenBank/DDBJ whole genome shotgun (WGS) entry which is preliminary data.</text>
</comment>
<feature type="compositionally biased region" description="Acidic residues" evidence="6">
    <location>
        <begin position="723"/>
        <end position="732"/>
    </location>
</feature>
<keyword evidence="10" id="KW-1185">Reference proteome</keyword>
<dbReference type="OrthoDB" id="443401at2759"/>
<gene>
    <name evidence="9" type="ORF">jhhlp_003605</name>
</gene>
<comment type="function">
    <text evidence="2">May be involved in the turnover of nuclear polyadenylated (pA+) RNA.</text>
</comment>
<feature type="compositionally biased region" description="Basic and acidic residues" evidence="6">
    <location>
        <begin position="174"/>
        <end position="184"/>
    </location>
</feature>
<evidence type="ECO:0000256" key="4">
    <source>
        <dbReference type="PROSITE-ProRule" id="PRU00723"/>
    </source>
</evidence>
<dbReference type="SUPFAM" id="SSF54928">
    <property type="entry name" value="RNA-binding domain, RBD"/>
    <property type="match status" value="1"/>
</dbReference>
<feature type="region of interest" description="Disordered" evidence="6">
    <location>
        <begin position="217"/>
        <end position="239"/>
    </location>
</feature>
<feature type="compositionally biased region" description="Polar residues" evidence="6">
    <location>
        <begin position="504"/>
        <end position="515"/>
    </location>
</feature>
<dbReference type="Pfam" id="PF00076">
    <property type="entry name" value="RRM_1"/>
    <property type="match status" value="1"/>
</dbReference>
<feature type="region of interest" description="Disordered" evidence="6">
    <location>
        <begin position="701"/>
        <end position="756"/>
    </location>
</feature>
<dbReference type="PANTHER" id="PTHR14398">
    <property type="entry name" value="RNA RECOGNITION RRM/RNP DOMAIN"/>
    <property type="match status" value="1"/>
</dbReference>
<name>A0A2N3N9E2_9PEZI</name>
<dbReference type="GO" id="GO:0003723">
    <property type="term" value="F:RNA binding"/>
    <property type="evidence" value="ECO:0007669"/>
    <property type="project" value="UniProtKB-UniRule"/>
</dbReference>
<keyword evidence="5" id="KW-0175">Coiled coil</keyword>
<accession>A0A2N3N9E2</accession>